<accession>A0A9Q3DVA7</accession>
<evidence type="ECO:0000256" key="5">
    <source>
        <dbReference type="ARBA" id="ARBA00023163"/>
    </source>
</evidence>
<organism evidence="9 10">
    <name type="scientific">Austropuccinia psidii MF-1</name>
    <dbReference type="NCBI Taxonomy" id="1389203"/>
    <lineage>
        <taxon>Eukaryota</taxon>
        <taxon>Fungi</taxon>
        <taxon>Dikarya</taxon>
        <taxon>Basidiomycota</taxon>
        <taxon>Pucciniomycotina</taxon>
        <taxon>Pucciniomycetes</taxon>
        <taxon>Pucciniales</taxon>
        <taxon>Sphaerophragmiaceae</taxon>
        <taxon>Austropuccinia</taxon>
    </lineage>
</organism>
<keyword evidence="10" id="KW-1185">Reference proteome</keyword>
<dbReference type="PANTHER" id="PTHR12856">
    <property type="entry name" value="TRANSCRIPTION INITIATION FACTOR IIH-RELATED"/>
    <property type="match status" value="1"/>
</dbReference>
<protein>
    <recommendedName>
        <fullName evidence="8">BSD domain-containing protein</fullName>
    </recommendedName>
</protein>
<evidence type="ECO:0000313" key="10">
    <source>
        <dbReference type="Proteomes" id="UP000765509"/>
    </source>
</evidence>
<comment type="caution">
    <text evidence="9">The sequence shown here is derived from an EMBL/GenBank/DDBJ whole genome shotgun (WGS) entry which is preliminary data.</text>
</comment>
<comment type="similarity">
    <text evidence="2">Belongs to the TFB1 family.</text>
</comment>
<dbReference type="AlphaFoldDB" id="A0A9Q3DVA7"/>
<sequence length="613" mass="69181">MSASQSSTQSPICQAVVGYKKKPGKLQLTKSLLKWIPKDGPASAGAPEIISIEHSRLTSLFATKEGGRKVMLKICAKPRTVDTTKGAGADSEPKPDESFNFTFLSSTNASAEQELFKVEISQIILRLREPQQAPQSPQVNHAPEQNHNQPTELASTAEKGKSVDPLQDWRLKKCVLQNDPQLRQLHKEMVIAGQISEGEFWEGREELLYHEARLKSQKRGRSAQMVDPCPETTDGGEITISITPQMIRDIFEQYPVVQKVYNENVPPLTDQTFWTRYFRSKLFNRHRSSARQSGDAVKDDAIFDKYLDDDDDGIEPKNINTREVYKLLDLAATEEDHVESGNQSDWTMRAGSQRSSLPLMRRFNEHSQRLLDASLGKIPQRHAGGVIDGGDAASRNYYGETDLQDLRAPTQPERVLLDMQSQERYFEGIAGANANLKRKRTAEEEEQIIQQFTRRLTKGWKLDLARFTPYKEQVTQATYLMLSTVVNRYERKHGLNEASIPASFLSQVISLHTTTNEFLRQFWTSILPNVVNLAPMSTSSSDKEVPPKALTAEQKALKAQRMMGYIMKTEERIQNLVNQADKHGISQQAILNALEGIVKAAEAATKYYRERTS</sequence>
<dbReference type="Gene3D" id="2.30.29.30">
    <property type="entry name" value="Pleckstrin-homology domain (PH domain)/Phosphotyrosine-binding domain (PTB)"/>
    <property type="match status" value="1"/>
</dbReference>
<feature type="domain" description="BSD" evidence="8">
    <location>
        <begin position="175"/>
        <end position="201"/>
    </location>
</feature>
<dbReference type="SMART" id="SM00751">
    <property type="entry name" value="BSD"/>
    <property type="match status" value="2"/>
</dbReference>
<keyword evidence="3" id="KW-0677">Repeat</keyword>
<evidence type="ECO:0000256" key="6">
    <source>
        <dbReference type="ARBA" id="ARBA00023242"/>
    </source>
</evidence>
<dbReference type="SUPFAM" id="SSF140383">
    <property type="entry name" value="BSD domain-like"/>
    <property type="match status" value="1"/>
</dbReference>
<proteinExistence type="inferred from homology"/>
<evidence type="ECO:0000256" key="7">
    <source>
        <dbReference type="SAM" id="MobiDB-lite"/>
    </source>
</evidence>
<dbReference type="PROSITE" id="PS50858">
    <property type="entry name" value="BSD"/>
    <property type="match status" value="2"/>
</dbReference>
<dbReference type="GO" id="GO:0006289">
    <property type="term" value="P:nucleotide-excision repair"/>
    <property type="evidence" value="ECO:0007669"/>
    <property type="project" value="InterPro"/>
</dbReference>
<evidence type="ECO:0000256" key="2">
    <source>
        <dbReference type="ARBA" id="ARBA00009448"/>
    </source>
</evidence>
<dbReference type="GO" id="GO:0006351">
    <property type="term" value="P:DNA-templated transcription"/>
    <property type="evidence" value="ECO:0007669"/>
    <property type="project" value="InterPro"/>
</dbReference>
<dbReference type="InterPro" id="IPR027079">
    <property type="entry name" value="Tfb1/GTF2H1"/>
</dbReference>
<feature type="domain" description="BSD" evidence="8">
    <location>
        <begin position="234"/>
        <end position="285"/>
    </location>
</feature>
<dbReference type="GO" id="GO:0000439">
    <property type="term" value="C:transcription factor TFIIH core complex"/>
    <property type="evidence" value="ECO:0007669"/>
    <property type="project" value="InterPro"/>
</dbReference>
<evidence type="ECO:0000259" key="8">
    <source>
        <dbReference type="PROSITE" id="PS50858"/>
    </source>
</evidence>
<feature type="compositionally biased region" description="Polar residues" evidence="7">
    <location>
        <begin position="132"/>
        <end position="154"/>
    </location>
</feature>
<dbReference type="Gene3D" id="6.10.140.1200">
    <property type="match status" value="1"/>
</dbReference>
<evidence type="ECO:0000313" key="9">
    <source>
        <dbReference type="EMBL" id="MBW0507291.1"/>
    </source>
</evidence>
<dbReference type="SUPFAM" id="SSF50729">
    <property type="entry name" value="PH domain-like"/>
    <property type="match status" value="1"/>
</dbReference>
<dbReference type="InterPro" id="IPR011993">
    <property type="entry name" value="PH-like_dom_sf"/>
</dbReference>
<dbReference type="OrthoDB" id="2504407at2759"/>
<evidence type="ECO:0000256" key="4">
    <source>
        <dbReference type="ARBA" id="ARBA00023015"/>
    </source>
</evidence>
<dbReference type="Pfam" id="PF03909">
    <property type="entry name" value="BSD"/>
    <property type="match status" value="1"/>
</dbReference>
<evidence type="ECO:0000256" key="3">
    <source>
        <dbReference type="ARBA" id="ARBA00022737"/>
    </source>
</evidence>
<dbReference type="InterPro" id="IPR005607">
    <property type="entry name" value="BSD_dom"/>
</dbReference>
<keyword evidence="5" id="KW-0804">Transcription</keyword>
<keyword evidence="6" id="KW-0539">Nucleus</keyword>
<name>A0A9Q3DVA7_9BASI</name>
<keyword evidence="4" id="KW-0805">Transcription regulation</keyword>
<reference evidence="9" key="1">
    <citation type="submission" date="2021-03" db="EMBL/GenBank/DDBJ databases">
        <title>Draft genome sequence of rust myrtle Austropuccinia psidii MF-1, a brazilian biotype.</title>
        <authorList>
            <person name="Quecine M.C."/>
            <person name="Pachon D.M.R."/>
            <person name="Bonatelli M.L."/>
            <person name="Correr F.H."/>
            <person name="Franceschini L.M."/>
            <person name="Leite T.F."/>
            <person name="Margarido G.R.A."/>
            <person name="Almeida C.A."/>
            <person name="Ferrarezi J.A."/>
            <person name="Labate C.A."/>
        </authorList>
    </citation>
    <scope>NUCLEOTIDE SEQUENCE</scope>
    <source>
        <strain evidence="9">MF-1</strain>
    </source>
</reference>
<evidence type="ECO:0000256" key="1">
    <source>
        <dbReference type="ARBA" id="ARBA00004123"/>
    </source>
</evidence>
<dbReference type="InterPro" id="IPR035925">
    <property type="entry name" value="BSD_dom_sf"/>
</dbReference>
<dbReference type="CDD" id="cd13229">
    <property type="entry name" value="PH_TFIIH"/>
    <property type="match status" value="1"/>
</dbReference>
<dbReference type="Proteomes" id="UP000765509">
    <property type="component" value="Unassembled WGS sequence"/>
</dbReference>
<comment type="subcellular location">
    <subcellularLocation>
        <location evidence="1">Nucleus</location>
    </subcellularLocation>
</comment>
<dbReference type="EMBL" id="AVOT02019609">
    <property type="protein sequence ID" value="MBW0507291.1"/>
    <property type="molecule type" value="Genomic_DNA"/>
</dbReference>
<dbReference type="Pfam" id="PF08567">
    <property type="entry name" value="PH_TFIIH"/>
    <property type="match status" value="1"/>
</dbReference>
<feature type="region of interest" description="Disordered" evidence="7">
    <location>
        <begin position="131"/>
        <end position="162"/>
    </location>
</feature>
<gene>
    <name evidence="9" type="ORF">O181_047006</name>
</gene>
<dbReference type="InterPro" id="IPR013876">
    <property type="entry name" value="TFIIH_BTF_p62_N"/>
</dbReference>